<sequence>KQRKLEKQAGDNRKNSVLNDLEMDLKKVQEKNESISKKLEQLNLRMTILSQRNADSMVFLKEIQNLVKGAVGSVSLASNEEKGVEKEDKDKDKDKDNHNRINNGGGENKDMIMTPEQHPLVSVASTSPIHRYVDTQGNFKSNSELTSTLSATTLSSALTTINASTNTITNANANTNTNANVNVNIIPTSSSSVITATTTTTSNAIPSAVALSPEVNAYKQSAVDQSKNNKNVGAANSNASNSKLK</sequence>
<evidence type="ECO:0000313" key="4">
    <source>
        <dbReference type="Proteomes" id="UP000023152"/>
    </source>
</evidence>
<evidence type="ECO:0000256" key="2">
    <source>
        <dbReference type="SAM" id="MobiDB-lite"/>
    </source>
</evidence>
<keyword evidence="4" id="KW-1185">Reference proteome</keyword>
<accession>X6ND23</accession>
<gene>
    <name evidence="3" type="ORF">RFI_13382</name>
</gene>
<dbReference type="EMBL" id="ASPP01009705">
    <property type="protein sequence ID" value="ETO23793.1"/>
    <property type="molecule type" value="Genomic_DNA"/>
</dbReference>
<proteinExistence type="predicted"/>
<feature type="non-terminal residue" evidence="3">
    <location>
        <position position="1"/>
    </location>
</feature>
<feature type="region of interest" description="Disordered" evidence="2">
    <location>
        <begin position="78"/>
        <end position="112"/>
    </location>
</feature>
<reference evidence="3 4" key="1">
    <citation type="journal article" date="2013" name="Curr. Biol.">
        <title>The Genome of the Foraminiferan Reticulomyxa filosa.</title>
        <authorList>
            <person name="Glockner G."/>
            <person name="Hulsmann N."/>
            <person name="Schleicher M."/>
            <person name="Noegel A.A."/>
            <person name="Eichinger L."/>
            <person name="Gallinger C."/>
            <person name="Pawlowski J."/>
            <person name="Sierra R."/>
            <person name="Euteneuer U."/>
            <person name="Pillet L."/>
            <person name="Moustafa A."/>
            <person name="Platzer M."/>
            <person name="Groth M."/>
            <person name="Szafranski K."/>
            <person name="Schliwa M."/>
        </authorList>
    </citation>
    <scope>NUCLEOTIDE SEQUENCE [LARGE SCALE GENOMIC DNA]</scope>
</reference>
<feature type="compositionally biased region" description="Basic and acidic residues" evidence="2">
    <location>
        <begin position="79"/>
        <end position="99"/>
    </location>
</feature>
<dbReference type="AlphaFoldDB" id="X6ND23"/>
<protein>
    <submittedName>
        <fullName evidence="3">Ankyrin repeat-containing protein</fullName>
    </submittedName>
</protein>
<evidence type="ECO:0000313" key="3">
    <source>
        <dbReference type="EMBL" id="ETO23793.1"/>
    </source>
</evidence>
<organism evidence="3 4">
    <name type="scientific">Reticulomyxa filosa</name>
    <dbReference type="NCBI Taxonomy" id="46433"/>
    <lineage>
        <taxon>Eukaryota</taxon>
        <taxon>Sar</taxon>
        <taxon>Rhizaria</taxon>
        <taxon>Retaria</taxon>
        <taxon>Foraminifera</taxon>
        <taxon>Monothalamids</taxon>
        <taxon>Reticulomyxidae</taxon>
        <taxon>Reticulomyxa</taxon>
    </lineage>
</organism>
<dbReference type="Proteomes" id="UP000023152">
    <property type="component" value="Unassembled WGS sequence"/>
</dbReference>
<feature type="coiled-coil region" evidence="1">
    <location>
        <begin position="18"/>
        <end position="52"/>
    </location>
</feature>
<feature type="non-terminal residue" evidence="3">
    <location>
        <position position="245"/>
    </location>
</feature>
<comment type="caution">
    <text evidence="3">The sequence shown here is derived from an EMBL/GenBank/DDBJ whole genome shotgun (WGS) entry which is preliminary data.</text>
</comment>
<feature type="region of interest" description="Disordered" evidence="2">
    <location>
        <begin position="222"/>
        <end position="245"/>
    </location>
</feature>
<feature type="compositionally biased region" description="Low complexity" evidence="2">
    <location>
        <begin position="226"/>
        <end position="245"/>
    </location>
</feature>
<name>X6ND23_RETFI</name>
<evidence type="ECO:0000256" key="1">
    <source>
        <dbReference type="SAM" id="Coils"/>
    </source>
</evidence>
<keyword evidence="1" id="KW-0175">Coiled coil</keyword>